<proteinExistence type="predicted"/>
<reference evidence="1 2" key="1">
    <citation type="submission" date="2020-09" db="EMBL/GenBank/DDBJ databases">
        <title>Dyella sp. 7MK23 isolated from forest soil.</title>
        <authorList>
            <person name="Fu J."/>
        </authorList>
    </citation>
    <scope>NUCLEOTIDE SEQUENCE [LARGE SCALE GENOMIC DNA]</scope>
    <source>
        <strain evidence="1 2">7MK23</strain>
    </source>
</reference>
<evidence type="ECO:0000313" key="1">
    <source>
        <dbReference type="EMBL" id="MBE1161784.1"/>
    </source>
</evidence>
<name>A0ABR9GCR7_9GAMM</name>
<accession>A0ABR9GCR7</accession>
<comment type="caution">
    <text evidence="1">The sequence shown here is derived from an EMBL/GenBank/DDBJ whole genome shotgun (WGS) entry which is preliminary data.</text>
</comment>
<sequence length="64" mass="6713">MQQNDEVVSGWLNGDDCVAGYDNPAGSLYVDNATEQKMTAQAGAEMIDTMLKTTQSCASGCACC</sequence>
<organism evidence="1 2">
    <name type="scientific">Dyella acidiphila</name>
    <dbReference type="NCBI Taxonomy" id="2775866"/>
    <lineage>
        <taxon>Bacteria</taxon>
        <taxon>Pseudomonadati</taxon>
        <taxon>Pseudomonadota</taxon>
        <taxon>Gammaproteobacteria</taxon>
        <taxon>Lysobacterales</taxon>
        <taxon>Rhodanobacteraceae</taxon>
        <taxon>Dyella</taxon>
    </lineage>
</organism>
<dbReference type="RefSeq" id="WP_192556632.1">
    <property type="nucleotide sequence ID" value="NZ_JACZZA010000010.1"/>
</dbReference>
<dbReference type="EMBL" id="JACZZA010000010">
    <property type="protein sequence ID" value="MBE1161784.1"/>
    <property type="molecule type" value="Genomic_DNA"/>
</dbReference>
<dbReference type="Proteomes" id="UP000651010">
    <property type="component" value="Unassembled WGS sequence"/>
</dbReference>
<gene>
    <name evidence="1" type="ORF">IGX34_15485</name>
</gene>
<dbReference type="InterPro" id="IPR046197">
    <property type="entry name" value="DUF6229"/>
</dbReference>
<keyword evidence="2" id="KW-1185">Reference proteome</keyword>
<protein>
    <submittedName>
        <fullName evidence="1">Uncharacterized protein</fullName>
    </submittedName>
</protein>
<evidence type="ECO:0000313" key="2">
    <source>
        <dbReference type="Proteomes" id="UP000651010"/>
    </source>
</evidence>
<dbReference type="Pfam" id="PF19740">
    <property type="entry name" value="DUF6229"/>
    <property type="match status" value="1"/>
</dbReference>